<evidence type="ECO:0000313" key="1">
    <source>
        <dbReference type="EMBL" id="KKZ10627.1"/>
    </source>
</evidence>
<dbReference type="Proteomes" id="UP000035054">
    <property type="component" value="Unassembled WGS sequence"/>
</dbReference>
<accession>A0A6N3X6D8</accession>
<organism evidence="1 2">
    <name type="scientific">Candidatus Synechococcus spongiarum 142</name>
    <dbReference type="NCBI Taxonomy" id="1608213"/>
    <lineage>
        <taxon>Bacteria</taxon>
        <taxon>Bacillati</taxon>
        <taxon>Cyanobacteriota</taxon>
        <taxon>Cyanophyceae</taxon>
        <taxon>Synechococcales</taxon>
        <taxon>Synechococcaceae</taxon>
        <taxon>Synechococcus</taxon>
    </lineage>
</organism>
<sequence length="69" mass="8203">MPEDTKWMQVTEHWRSLSLEERRRRHLEAIPRHVANSMAMEGEPIDEAWIGNSSPYMRPALHHNIRRAS</sequence>
<reference evidence="1 2" key="1">
    <citation type="submission" date="2015-01" db="EMBL/GenBank/DDBJ databases">
        <title>Lifestyle Evolution in Cyanobacterial Symbionts of Sponges.</title>
        <authorList>
            <person name="Burgsdorf I."/>
            <person name="Slaby B.M."/>
            <person name="Handley K.M."/>
            <person name="Haber M."/>
            <person name="Blom J."/>
            <person name="Marshall C.W."/>
            <person name="Gilbert J.A."/>
            <person name="Hentschel U."/>
            <person name="Steindler L."/>
        </authorList>
    </citation>
    <scope>NUCLEOTIDE SEQUENCE [LARGE SCALE GENOMIC DNA]</scope>
    <source>
        <strain evidence="1">142</strain>
    </source>
</reference>
<dbReference type="EMBL" id="JXUO01000310">
    <property type="protein sequence ID" value="KKZ10627.1"/>
    <property type="molecule type" value="Genomic_DNA"/>
</dbReference>
<dbReference type="AlphaFoldDB" id="A0A6N3X6D8"/>
<evidence type="ECO:0000313" key="2">
    <source>
        <dbReference type="Proteomes" id="UP000035054"/>
    </source>
</evidence>
<comment type="caution">
    <text evidence="1">The sequence shown here is derived from an EMBL/GenBank/DDBJ whole genome shotgun (WGS) entry which is preliminary data.</text>
</comment>
<proteinExistence type="predicted"/>
<protein>
    <submittedName>
        <fullName evidence="1">Uncharacterized protein</fullName>
    </submittedName>
</protein>
<name>A0A6N3X6D8_9SYNE</name>
<gene>
    <name evidence="1" type="ORF">TH68_10085</name>
</gene>